<reference evidence="2 3" key="1">
    <citation type="submission" date="2021-06" db="EMBL/GenBank/DDBJ databases">
        <title>Caerostris darwini draft genome.</title>
        <authorList>
            <person name="Kono N."/>
            <person name="Arakawa K."/>
        </authorList>
    </citation>
    <scope>NUCLEOTIDE SEQUENCE [LARGE SCALE GENOMIC DNA]</scope>
</reference>
<dbReference type="EMBL" id="BPLQ01009606">
    <property type="protein sequence ID" value="GIY45260.1"/>
    <property type="molecule type" value="Genomic_DNA"/>
</dbReference>
<protein>
    <submittedName>
        <fullName evidence="2">Uncharacterized protein</fullName>
    </submittedName>
</protein>
<dbReference type="AlphaFoldDB" id="A0AAV4TKC2"/>
<keyword evidence="3" id="KW-1185">Reference proteome</keyword>
<accession>A0AAV4TKC2</accession>
<comment type="caution">
    <text evidence="2">The sequence shown here is derived from an EMBL/GenBank/DDBJ whole genome shotgun (WGS) entry which is preliminary data.</text>
</comment>
<name>A0AAV4TKC2_9ARAC</name>
<evidence type="ECO:0000313" key="3">
    <source>
        <dbReference type="Proteomes" id="UP001054837"/>
    </source>
</evidence>
<feature type="compositionally biased region" description="Polar residues" evidence="1">
    <location>
        <begin position="1"/>
        <end position="16"/>
    </location>
</feature>
<evidence type="ECO:0000256" key="1">
    <source>
        <dbReference type="SAM" id="MobiDB-lite"/>
    </source>
</evidence>
<organism evidence="2 3">
    <name type="scientific">Caerostris darwini</name>
    <dbReference type="NCBI Taxonomy" id="1538125"/>
    <lineage>
        <taxon>Eukaryota</taxon>
        <taxon>Metazoa</taxon>
        <taxon>Ecdysozoa</taxon>
        <taxon>Arthropoda</taxon>
        <taxon>Chelicerata</taxon>
        <taxon>Arachnida</taxon>
        <taxon>Araneae</taxon>
        <taxon>Araneomorphae</taxon>
        <taxon>Entelegynae</taxon>
        <taxon>Araneoidea</taxon>
        <taxon>Araneidae</taxon>
        <taxon>Caerostris</taxon>
    </lineage>
</organism>
<evidence type="ECO:0000313" key="2">
    <source>
        <dbReference type="EMBL" id="GIY45260.1"/>
    </source>
</evidence>
<feature type="region of interest" description="Disordered" evidence="1">
    <location>
        <begin position="1"/>
        <end position="29"/>
    </location>
</feature>
<proteinExistence type="predicted"/>
<gene>
    <name evidence="2" type="ORF">CDAR_552771</name>
</gene>
<sequence>MADGMDTSSADGQSPFQGPLTPDDPASLQSSEHICKRLQQIANEKAAAEKSLSLHLTYLNDPDIQADPVVLQSIENIVRRTSSKADFINDQESLISASRIYVEIVDIYLQDTFM</sequence>
<dbReference type="Proteomes" id="UP001054837">
    <property type="component" value="Unassembled WGS sequence"/>
</dbReference>